<dbReference type="AlphaFoldDB" id="H1LHD8"/>
<gene>
    <name evidence="1" type="ORF">HMPREF9104_02029</name>
</gene>
<comment type="caution">
    <text evidence="1">The sequence shown here is derived from an EMBL/GenBank/DDBJ whole genome shotgun (WGS) entry which is preliminary data.</text>
</comment>
<accession>H1LHD8</accession>
<proteinExistence type="predicted"/>
<organism evidence="1 2">
    <name type="scientific">Lentilactobacillus kisonensis F0435</name>
    <dbReference type="NCBI Taxonomy" id="797516"/>
    <lineage>
        <taxon>Bacteria</taxon>
        <taxon>Bacillati</taxon>
        <taxon>Bacillota</taxon>
        <taxon>Bacilli</taxon>
        <taxon>Lactobacillales</taxon>
        <taxon>Lactobacillaceae</taxon>
        <taxon>Lentilactobacillus</taxon>
    </lineage>
</organism>
<evidence type="ECO:0000313" key="1">
    <source>
        <dbReference type="EMBL" id="EHO50490.1"/>
    </source>
</evidence>
<dbReference type="EMBL" id="AGRJ01000175">
    <property type="protein sequence ID" value="EHO50490.1"/>
    <property type="molecule type" value="Genomic_DNA"/>
</dbReference>
<protein>
    <submittedName>
        <fullName evidence="1">Uncharacterized protein</fullName>
    </submittedName>
</protein>
<reference evidence="1 2" key="1">
    <citation type="submission" date="2011-09" db="EMBL/GenBank/DDBJ databases">
        <authorList>
            <person name="Weinstock G."/>
            <person name="Sodergren E."/>
            <person name="Clifton S."/>
            <person name="Fulton L."/>
            <person name="Fulton B."/>
            <person name="Courtney L."/>
            <person name="Fronick C."/>
            <person name="Harrison M."/>
            <person name="Strong C."/>
            <person name="Farmer C."/>
            <person name="Delahaunty K."/>
            <person name="Markovic C."/>
            <person name="Hall O."/>
            <person name="Minx P."/>
            <person name="Tomlinson C."/>
            <person name="Mitreva M."/>
            <person name="Hou S."/>
            <person name="Chen J."/>
            <person name="Wollam A."/>
            <person name="Pepin K.H."/>
            <person name="Johnson M."/>
            <person name="Bhonagiri V."/>
            <person name="Zhang X."/>
            <person name="Suruliraj S."/>
            <person name="Warren W."/>
            <person name="Chinwalla A."/>
            <person name="Mardis E.R."/>
            <person name="Wilson R.K."/>
        </authorList>
    </citation>
    <scope>NUCLEOTIDE SEQUENCE [LARGE SCALE GENOMIC DNA]</scope>
    <source>
        <strain evidence="1 2">F0435</strain>
    </source>
</reference>
<evidence type="ECO:0000313" key="2">
    <source>
        <dbReference type="Proteomes" id="UP000005025"/>
    </source>
</evidence>
<dbReference type="Proteomes" id="UP000005025">
    <property type="component" value="Unassembled WGS sequence"/>
</dbReference>
<dbReference type="HOGENOM" id="CLU_3311779_0_0_9"/>
<sequence>MRSDPNLCSQRNLVTVIRVQLSAWCSTFSAIMPKISTLI</sequence>
<name>H1LHD8_9LACO</name>